<name>A0AAV4QF82_9ARAC</name>
<organism evidence="1 2">
    <name type="scientific">Caerostris darwini</name>
    <dbReference type="NCBI Taxonomy" id="1538125"/>
    <lineage>
        <taxon>Eukaryota</taxon>
        <taxon>Metazoa</taxon>
        <taxon>Ecdysozoa</taxon>
        <taxon>Arthropoda</taxon>
        <taxon>Chelicerata</taxon>
        <taxon>Arachnida</taxon>
        <taxon>Araneae</taxon>
        <taxon>Araneomorphae</taxon>
        <taxon>Entelegynae</taxon>
        <taxon>Araneoidea</taxon>
        <taxon>Araneidae</taxon>
        <taxon>Caerostris</taxon>
    </lineage>
</organism>
<comment type="caution">
    <text evidence="1">The sequence shown here is derived from an EMBL/GenBank/DDBJ whole genome shotgun (WGS) entry which is preliminary data.</text>
</comment>
<dbReference type="Proteomes" id="UP001054837">
    <property type="component" value="Unassembled WGS sequence"/>
</dbReference>
<evidence type="ECO:0000313" key="1">
    <source>
        <dbReference type="EMBL" id="GIY07011.1"/>
    </source>
</evidence>
<sequence>MGGKRLGSWRNITNLKEDWILLSVISSARYYLLSKEGNDLLTKPVLSRCSFTEVKDFRKKLGNSFPSFTASLSSKKEHMKFRMKGFPIKTCSSLAGAFLQSQRLISFLHCSLSSKDGTYENLNERLPIKTCSSLAGRKHGMSQPDFITGRKDADPMIQRLLPAGTHGRTIVVGETSF</sequence>
<gene>
    <name evidence="1" type="ORF">CDAR_14341</name>
</gene>
<accession>A0AAV4QF82</accession>
<protein>
    <submittedName>
        <fullName evidence="1">Uncharacterized protein</fullName>
    </submittedName>
</protein>
<proteinExistence type="predicted"/>
<evidence type="ECO:0000313" key="2">
    <source>
        <dbReference type="Proteomes" id="UP001054837"/>
    </source>
</evidence>
<reference evidence="1 2" key="1">
    <citation type="submission" date="2021-06" db="EMBL/GenBank/DDBJ databases">
        <title>Caerostris darwini draft genome.</title>
        <authorList>
            <person name="Kono N."/>
            <person name="Arakawa K."/>
        </authorList>
    </citation>
    <scope>NUCLEOTIDE SEQUENCE [LARGE SCALE GENOMIC DNA]</scope>
</reference>
<dbReference type="EMBL" id="BPLQ01004281">
    <property type="protein sequence ID" value="GIY07011.1"/>
    <property type="molecule type" value="Genomic_DNA"/>
</dbReference>
<keyword evidence="2" id="KW-1185">Reference proteome</keyword>
<dbReference type="AlphaFoldDB" id="A0AAV4QF82"/>